<name>A0A366DBJ7_9NOCA</name>
<dbReference type="Pfam" id="PF12079">
    <property type="entry name" value="DUF3558"/>
    <property type="match status" value="1"/>
</dbReference>
<sequence length="169" mass="18003">MVLAAVAVSAVAGCGETTEGSPTTSTSVPQEALWDPCTEIPDGALSEAGLDPTTKDSGIAGVEQTGWKICRWRNKEFSMTVFSTGEKVDYFESKSGNVEFQDVTVADRTGRQFRVEGASKDLLCDVLFPVSSQGVVQLRISNLMGVDHAEGPCTVLSRVGDSIVPLFPR</sequence>
<reference evidence="1 2" key="1">
    <citation type="submission" date="2018-06" db="EMBL/GenBank/DDBJ databases">
        <title>Genomic Encyclopedia of Type Strains, Phase IV (KMG-IV): sequencing the most valuable type-strain genomes for metagenomic binning, comparative biology and taxonomic classification.</title>
        <authorList>
            <person name="Goeker M."/>
        </authorList>
    </citation>
    <scope>NUCLEOTIDE SEQUENCE [LARGE SCALE GENOMIC DNA]</scope>
    <source>
        <strain evidence="1 2">DSM 44599</strain>
    </source>
</reference>
<proteinExistence type="predicted"/>
<dbReference type="EMBL" id="QNRE01000011">
    <property type="protein sequence ID" value="RBO87420.1"/>
    <property type="molecule type" value="Genomic_DNA"/>
</dbReference>
<protein>
    <submittedName>
        <fullName evidence="1">Uncharacterized protein DUF3558</fullName>
    </submittedName>
</protein>
<gene>
    <name evidence="1" type="ORF">DFR74_111126</name>
</gene>
<dbReference type="AlphaFoldDB" id="A0A366DBJ7"/>
<keyword evidence="2" id="KW-1185">Reference proteome</keyword>
<evidence type="ECO:0000313" key="1">
    <source>
        <dbReference type="EMBL" id="RBO87420.1"/>
    </source>
</evidence>
<organism evidence="1 2">
    <name type="scientific">Nocardia puris</name>
    <dbReference type="NCBI Taxonomy" id="208602"/>
    <lineage>
        <taxon>Bacteria</taxon>
        <taxon>Bacillati</taxon>
        <taxon>Actinomycetota</taxon>
        <taxon>Actinomycetes</taxon>
        <taxon>Mycobacteriales</taxon>
        <taxon>Nocardiaceae</taxon>
        <taxon>Nocardia</taxon>
    </lineage>
</organism>
<evidence type="ECO:0000313" key="2">
    <source>
        <dbReference type="Proteomes" id="UP000252586"/>
    </source>
</evidence>
<dbReference type="Proteomes" id="UP000252586">
    <property type="component" value="Unassembled WGS sequence"/>
</dbReference>
<dbReference type="STRING" id="1210090.GCA_001613185_01537"/>
<accession>A0A366DBJ7</accession>
<dbReference type="InterPro" id="IPR024520">
    <property type="entry name" value="DUF3558"/>
</dbReference>
<comment type="caution">
    <text evidence="1">The sequence shown here is derived from an EMBL/GenBank/DDBJ whole genome shotgun (WGS) entry which is preliminary data.</text>
</comment>